<feature type="region of interest" description="Disordered" evidence="1">
    <location>
        <begin position="19"/>
        <end position="159"/>
    </location>
</feature>
<proteinExistence type="predicted"/>
<reference evidence="2" key="1">
    <citation type="journal article" date="2022" name="bioRxiv">
        <title>Sequencing and chromosome-scale assembly of the giantPleurodeles waltlgenome.</title>
        <authorList>
            <person name="Brown T."/>
            <person name="Elewa A."/>
            <person name="Iarovenko S."/>
            <person name="Subramanian E."/>
            <person name="Araus A.J."/>
            <person name="Petzold A."/>
            <person name="Susuki M."/>
            <person name="Suzuki K.-i.T."/>
            <person name="Hayashi T."/>
            <person name="Toyoda A."/>
            <person name="Oliveira C."/>
            <person name="Osipova E."/>
            <person name="Leigh N.D."/>
            <person name="Simon A."/>
            <person name="Yun M.H."/>
        </authorList>
    </citation>
    <scope>NUCLEOTIDE SEQUENCE</scope>
    <source>
        <strain evidence="2">20211129_DDA</strain>
        <tissue evidence="2">Liver</tissue>
    </source>
</reference>
<organism evidence="2 3">
    <name type="scientific">Pleurodeles waltl</name>
    <name type="common">Iberian ribbed newt</name>
    <dbReference type="NCBI Taxonomy" id="8319"/>
    <lineage>
        <taxon>Eukaryota</taxon>
        <taxon>Metazoa</taxon>
        <taxon>Chordata</taxon>
        <taxon>Craniata</taxon>
        <taxon>Vertebrata</taxon>
        <taxon>Euteleostomi</taxon>
        <taxon>Amphibia</taxon>
        <taxon>Batrachia</taxon>
        <taxon>Caudata</taxon>
        <taxon>Salamandroidea</taxon>
        <taxon>Salamandridae</taxon>
        <taxon>Pleurodelinae</taxon>
        <taxon>Pleurodeles</taxon>
    </lineage>
</organism>
<dbReference type="EMBL" id="JANPWB010000008">
    <property type="protein sequence ID" value="KAJ1165694.1"/>
    <property type="molecule type" value="Genomic_DNA"/>
</dbReference>
<gene>
    <name evidence="2" type="ORF">NDU88_006111</name>
</gene>
<protein>
    <submittedName>
        <fullName evidence="2">Uncharacterized protein</fullName>
    </submittedName>
</protein>
<evidence type="ECO:0000313" key="3">
    <source>
        <dbReference type="Proteomes" id="UP001066276"/>
    </source>
</evidence>
<sequence>MAPHSVTLQPAPRAFVTLRLSPGPLTPHEPCPVLGKPPRAGCTADQGAPFLRATPGSSTRDQRQAGRTPRRPASCQESFSAAEAENQAGHSSLRRPRSPGTSRDPAPDVRLPLPPTLPGPCAGPLCPGGPLPAPRTAGLHHAANPPRSALAVSRREPRP</sequence>
<dbReference type="AlphaFoldDB" id="A0AAV7SNK2"/>
<evidence type="ECO:0000313" key="2">
    <source>
        <dbReference type="EMBL" id="KAJ1165694.1"/>
    </source>
</evidence>
<evidence type="ECO:0000256" key="1">
    <source>
        <dbReference type="SAM" id="MobiDB-lite"/>
    </source>
</evidence>
<name>A0AAV7SNK2_PLEWA</name>
<accession>A0AAV7SNK2</accession>
<keyword evidence="3" id="KW-1185">Reference proteome</keyword>
<dbReference type="Proteomes" id="UP001066276">
    <property type="component" value="Chromosome 4_2"/>
</dbReference>
<comment type="caution">
    <text evidence="2">The sequence shown here is derived from an EMBL/GenBank/DDBJ whole genome shotgun (WGS) entry which is preliminary data.</text>
</comment>